<reference evidence="4" key="1">
    <citation type="submission" date="2011-07" db="EMBL/GenBank/DDBJ databases">
        <authorList>
            <consortium name="Caenorhabditis brenneri Sequencing and Analysis Consortium"/>
            <person name="Wilson R.K."/>
        </authorList>
    </citation>
    <scope>NUCLEOTIDE SEQUENCE [LARGE SCALE GENOMIC DNA]</scope>
    <source>
        <strain evidence="4">PB2801</strain>
    </source>
</reference>
<keyword evidence="2" id="KW-0812">Transmembrane</keyword>
<feature type="transmembrane region" description="Helical" evidence="2">
    <location>
        <begin position="47"/>
        <end position="74"/>
    </location>
</feature>
<proteinExistence type="predicted"/>
<dbReference type="InParanoid" id="G0MIZ3"/>
<keyword evidence="2" id="KW-1133">Transmembrane helix</keyword>
<dbReference type="EMBL" id="GL379796">
    <property type="protein sequence ID" value="EGT31308.1"/>
    <property type="molecule type" value="Genomic_DNA"/>
</dbReference>
<evidence type="ECO:0000256" key="1">
    <source>
        <dbReference type="SAM" id="MobiDB-lite"/>
    </source>
</evidence>
<evidence type="ECO:0000313" key="4">
    <source>
        <dbReference type="Proteomes" id="UP000008068"/>
    </source>
</evidence>
<name>G0MIZ3_CAEBE</name>
<sequence>MKNDTADQNQPFVLKSTVGFGSIMMQIFGIFYALFTISSFDGMATTHVVLMTLCIFAIFTFLIGVQVFCSAAMLKLGGVPPLSKPVKKSRRHHKKRSEKVKNEESSTKSNEKSGISTMTSDRGSVPTMTPSCSHDHTCSTFGEGNSTKSS</sequence>
<organism evidence="4">
    <name type="scientific">Caenorhabditis brenneri</name>
    <name type="common">Nematode worm</name>
    <dbReference type="NCBI Taxonomy" id="135651"/>
    <lineage>
        <taxon>Eukaryota</taxon>
        <taxon>Metazoa</taxon>
        <taxon>Ecdysozoa</taxon>
        <taxon>Nematoda</taxon>
        <taxon>Chromadorea</taxon>
        <taxon>Rhabditida</taxon>
        <taxon>Rhabditina</taxon>
        <taxon>Rhabditomorpha</taxon>
        <taxon>Rhabditoidea</taxon>
        <taxon>Rhabditidae</taxon>
        <taxon>Peloderinae</taxon>
        <taxon>Caenorhabditis</taxon>
    </lineage>
</organism>
<evidence type="ECO:0000256" key="2">
    <source>
        <dbReference type="SAM" id="Phobius"/>
    </source>
</evidence>
<dbReference type="AlphaFoldDB" id="G0MIZ3"/>
<accession>G0MIZ3</accession>
<feature type="compositionally biased region" description="Basic residues" evidence="1">
    <location>
        <begin position="85"/>
        <end position="98"/>
    </location>
</feature>
<gene>
    <name evidence="3" type="ORF">CAEBREN_23695</name>
</gene>
<protein>
    <submittedName>
        <fullName evidence="3">Uncharacterized protein</fullName>
    </submittedName>
</protein>
<dbReference type="OMA" id="GMATTHV"/>
<feature type="compositionally biased region" description="Polar residues" evidence="1">
    <location>
        <begin position="114"/>
        <end position="150"/>
    </location>
</feature>
<feature type="compositionally biased region" description="Basic and acidic residues" evidence="1">
    <location>
        <begin position="99"/>
        <end position="111"/>
    </location>
</feature>
<evidence type="ECO:0000313" key="3">
    <source>
        <dbReference type="EMBL" id="EGT31308.1"/>
    </source>
</evidence>
<dbReference type="HOGENOM" id="CLU_1742171_0_0_1"/>
<keyword evidence="4" id="KW-1185">Reference proteome</keyword>
<feature type="transmembrane region" description="Helical" evidence="2">
    <location>
        <begin position="12"/>
        <end position="35"/>
    </location>
</feature>
<feature type="region of interest" description="Disordered" evidence="1">
    <location>
        <begin position="77"/>
        <end position="150"/>
    </location>
</feature>
<keyword evidence="2" id="KW-0472">Membrane</keyword>
<dbReference type="eggNOG" id="ENOG502RAPA">
    <property type="taxonomic scope" value="Eukaryota"/>
</dbReference>
<dbReference type="Proteomes" id="UP000008068">
    <property type="component" value="Unassembled WGS sequence"/>
</dbReference>